<dbReference type="InterPro" id="IPR005380">
    <property type="entry name" value="XS_domain"/>
</dbReference>
<dbReference type="Gene3D" id="3.30.70.2890">
    <property type="entry name" value="XS domain"/>
    <property type="match status" value="1"/>
</dbReference>
<dbReference type="PANTHER" id="PTHR46602">
    <property type="entry name" value="PROTEIN SUPPRESSOR OF GENE SILENCING 3"/>
    <property type="match status" value="1"/>
</dbReference>
<proteinExistence type="predicted"/>
<name>A0AAJ6USD5_POPEU</name>
<reference evidence="5" key="1">
    <citation type="submission" date="2025-08" db="UniProtKB">
        <authorList>
            <consortium name="RefSeq"/>
        </authorList>
    </citation>
    <scope>IDENTIFICATION</scope>
</reference>
<gene>
    <name evidence="5" type="primary">LOC105132689</name>
</gene>
<dbReference type="PANTHER" id="PTHR46602:SF10">
    <property type="entry name" value="RING-TYPE DOMAIN-CONTAINING PROTEIN"/>
    <property type="match status" value="1"/>
</dbReference>
<sequence>MATEPAFFDLLINNDEILRARLEAGFAEELQFQEAPQPSLISCQMPSIVSSSTPSKTNMEAISGHKFEPSPQVIEKGQSSLSSCDICLERKEKYQIIKNESSGQIFCLGCSKTLELSKKEWCSKELSMDMGSRNDTAKVAVKAVSLDSAPNEGELGFSESKHRKMAEPIVAKQQGPQSPNPKAWGYTDVDKNPAIPSNADSEMPADRGNGGFRTRSRYFKSTAARSLDRSCVGQICNTRGAIDRTPGKGSDAGQERDANGIQNNLIDLVDDLSDSDAFDDNDESDSDSDPSEKSPGNTKKRTLLKEFLGILEKLAPADVNEHARQWHCPVCQGGSGANKWYQGLRALILHAKTKLGKRVKLHQEFARLLEEKLCSKGTSDIPAAKVLSKWRGIKHEKKNDEIVWPPMVIIRNTSLMKDENNKWVGMTSKELLDSFSSYDAIMKVQHAYNCHGHRGISVLIFESSARGFLEAERLHKHFEEQGTGRDAWNHRPVYFLPNEERQLHGFMAMKEDVDCFNQYSKGKPKLRCEMRSYQEMVVNKVRKMSEDSHQLIWMNNKVAQGQRHLKLLEESNAMLRERLKNAMKEIDILRQKIKLQHEQHMEETDFQEQFFKDQIKNILEERDEKGGDPQNTDEE</sequence>
<dbReference type="Pfam" id="PF03468">
    <property type="entry name" value="XS"/>
    <property type="match status" value="1"/>
</dbReference>
<evidence type="ECO:0000259" key="3">
    <source>
        <dbReference type="Pfam" id="PF03468"/>
    </source>
</evidence>
<dbReference type="GeneID" id="105132689"/>
<evidence type="ECO:0000313" key="5">
    <source>
        <dbReference type="RefSeq" id="XP_011034624.1"/>
    </source>
</evidence>
<dbReference type="RefSeq" id="XP_011034624.1">
    <property type="nucleotide sequence ID" value="XM_011036322.1"/>
</dbReference>
<dbReference type="KEGG" id="peu:105132689"/>
<dbReference type="GO" id="GO:0051607">
    <property type="term" value="P:defense response to virus"/>
    <property type="evidence" value="ECO:0007669"/>
    <property type="project" value="InterPro"/>
</dbReference>
<protein>
    <submittedName>
        <fullName evidence="5">Protein SUPPRESSOR OF GENE SILENCING 3-like</fullName>
    </submittedName>
</protein>
<keyword evidence="1" id="KW-0175">Coiled coil</keyword>
<dbReference type="Proteomes" id="UP000694918">
    <property type="component" value="Unplaced"/>
</dbReference>
<accession>A0AAJ6USD5</accession>
<feature type="region of interest" description="Disordered" evidence="2">
    <location>
        <begin position="272"/>
        <end position="299"/>
    </location>
</feature>
<evidence type="ECO:0000313" key="4">
    <source>
        <dbReference type="Proteomes" id="UP000694918"/>
    </source>
</evidence>
<feature type="compositionally biased region" description="Acidic residues" evidence="2">
    <location>
        <begin position="272"/>
        <end position="289"/>
    </location>
</feature>
<evidence type="ECO:0000256" key="1">
    <source>
        <dbReference type="SAM" id="Coils"/>
    </source>
</evidence>
<dbReference type="InterPro" id="IPR038588">
    <property type="entry name" value="XS_domain_sf"/>
</dbReference>
<organism evidence="4 5">
    <name type="scientific">Populus euphratica</name>
    <name type="common">Euphrates poplar</name>
    <dbReference type="NCBI Taxonomy" id="75702"/>
    <lineage>
        <taxon>Eukaryota</taxon>
        <taxon>Viridiplantae</taxon>
        <taxon>Streptophyta</taxon>
        <taxon>Embryophyta</taxon>
        <taxon>Tracheophyta</taxon>
        <taxon>Spermatophyta</taxon>
        <taxon>Magnoliopsida</taxon>
        <taxon>eudicotyledons</taxon>
        <taxon>Gunneridae</taxon>
        <taxon>Pentapetalae</taxon>
        <taxon>rosids</taxon>
        <taxon>fabids</taxon>
        <taxon>Malpighiales</taxon>
        <taxon>Salicaceae</taxon>
        <taxon>Saliceae</taxon>
        <taxon>Populus</taxon>
    </lineage>
</organism>
<feature type="coiled-coil region" evidence="1">
    <location>
        <begin position="565"/>
        <end position="599"/>
    </location>
</feature>
<feature type="domain" description="XS" evidence="3">
    <location>
        <begin position="400"/>
        <end position="514"/>
    </location>
</feature>
<evidence type="ECO:0000256" key="2">
    <source>
        <dbReference type="SAM" id="MobiDB-lite"/>
    </source>
</evidence>
<keyword evidence="4" id="KW-1185">Reference proteome</keyword>
<dbReference type="GO" id="GO:0031047">
    <property type="term" value="P:regulatory ncRNA-mediated gene silencing"/>
    <property type="evidence" value="ECO:0007669"/>
    <property type="project" value="InterPro"/>
</dbReference>
<feature type="region of interest" description="Disordered" evidence="2">
    <location>
        <begin position="169"/>
        <end position="214"/>
    </location>
</feature>
<dbReference type="AlphaFoldDB" id="A0AAJ6USD5"/>
<dbReference type="InterPro" id="IPR044287">
    <property type="entry name" value="SGS3"/>
</dbReference>